<evidence type="ECO:0000313" key="3">
    <source>
        <dbReference type="Proteomes" id="UP001310692"/>
    </source>
</evidence>
<dbReference type="Gene3D" id="3.40.960.10">
    <property type="entry name" value="VSR Endonuclease"/>
    <property type="match status" value="1"/>
</dbReference>
<gene>
    <name evidence="2" type="ORF">V0U35_12250</name>
</gene>
<feature type="domain" description="DUF559" evidence="1">
    <location>
        <begin position="6"/>
        <end position="110"/>
    </location>
</feature>
<dbReference type="EMBL" id="JAZDRO010000005">
    <property type="protein sequence ID" value="MEE2567450.1"/>
    <property type="molecule type" value="Genomic_DNA"/>
</dbReference>
<comment type="caution">
    <text evidence="2">The sequence shown here is derived from an EMBL/GenBank/DDBJ whole genome shotgun (WGS) entry which is preliminary data.</text>
</comment>
<keyword evidence="2" id="KW-0540">Nuclease</keyword>
<dbReference type="SUPFAM" id="SSF52980">
    <property type="entry name" value="Restriction endonuclease-like"/>
    <property type="match status" value="1"/>
</dbReference>
<protein>
    <submittedName>
        <fullName evidence="2">Endonuclease domain-containing protein</fullName>
    </submittedName>
</protein>
<proteinExistence type="predicted"/>
<dbReference type="InterPro" id="IPR047216">
    <property type="entry name" value="Endonuclease_DUF559_bact"/>
</dbReference>
<dbReference type="PANTHER" id="PTHR38590:SF1">
    <property type="entry name" value="BLL0828 PROTEIN"/>
    <property type="match status" value="1"/>
</dbReference>
<keyword evidence="2" id="KW-0255">Endonuclease</keyword>
<organism evidence="2 3">
    <name type="scientific">Hyphobacterium marinum</name>
    <dbReference type="NCBI Taxonomy" id="3116574"/>
    <lineage>
        <taxon>Bacteria</taxon>
        <taxon>Pseudomonadati</taxon>
        <taxon>Pseudomonadota</taxon>
        <taxon>Alphaproteobacteria</taxon>
        <taxon>Maricaulales</taxon>
        <taxon>Maricaulaceae</taxon>
        <taxon>Hyphobacterium</taxon>
    </lineage>
</organism>
<keyword evidence="2" id="KW-0378">Hydrolase</keyword>
<dbReference type="Pfam" id="PF04480">
    <property type="entry name" value="DUF559"/>
    <property type="match status" value="1"/>
</dbReference>
<dbReference type="GO" id="GO:0004519">
    <property type="term" value="F:endonuclease activity"/>
    <property type="evidence" value="ECO:0007669"/>
    <property type="project" value="UniProtKB-KW"/>
</dbReference>
<reference evidence="2 3" key="1">
    <citation type="submission" date="2024-01" db="EMBL/GenBank/DDBJ databases">
        <title>Hyphobacterium bacterium isolated from marine sediment.</title>
        <authorList>
            <person name="Zhao S."/>
        </authorList>
    </citation>
    <scope>NUCLEOTIDE SEQUENCE [LARGE SCALE GENOMIC DNA]</scope>
    <source>
        <strain evidence="2 3">Y60-23</strain>
    </source>
</reference>
<accession>A0ABU7M2E9</accession>
<dbReference type="InterPro" id="IPR007569">
    <property type="entry name" value="DUF559"/>
</dbReference>
<dbReference type="RefSeq" id="WP_330197011.1">
    <property type="nucleotide sequence ID" value="NZ_JAZDRO010000005.1"/>
</dbReference>
<name>A0ABU7M2E9_9PROT</name>
<dbReference type="PANTHER" id="PTHR38590">
    <property type="entry name" value="BLL0828 PROTEIN"/>
    <property type="match status" value="1"/>
</dbReference>
<evidence type="ECO:0000259" key="1">
    <source>
        <dbReference type="Pfam" id="PF04480"/>
    </source>
</evidence>
<sequence>MERPGTKQARQLRRTPTDAETRLWRYLKNRNLEGWKFRRQAPIGPYVADFFCPDAKLIIEADGGQHALEVARDARRTRWLESEGYRVIRFWNNDILSNTDGVLTVILEALSATPHPNALP</sequence>
<evidence type="ECO:0000313" key="2">
    <source>
        <dbReference type="EMBL" id="MEE2567450.1"/>
    </source>
</evidence>
<dbReference type="CDD" id="cd01038">
    <property type="entry name" value="Endonuclease_DUF559"/>
    <property type="match status" value="1"/>
</dbReference>
<dbReference type="Proteomes" id="UP001310692">
    <property type="component" value="Unassembled WGS sequence"/>
</dbReference>
<keyword evidence="3" id="KW-1185">Reference proteome</keyword>
<dbReference type="InterPro" id="IPR011335">
    <property type="entry name" value="Restrct_endonuc-II-like"/>
</dbReference>